<dbReference type="OrthoDB" id="2721428at2"/>
<sequence>MLKLDEAEKFKRFLEESFGDGVNIRELRLSTEETEYIKRIYPKASLNKSIPKEAPDGKIWYKVSLQPPSKNLESQNTEDLATVQAENIKLKIELERLKRDMANSREK</sequence>
<dbReference type="AlphaFoldDB" id="A0A6L3UZU1"/>
<dbReference type="EMBL" id="WBOS01000016">
    <property type="protein sequence ID" value="KAB2329962.1"/>
    <property type="molecule type" value="Genomic_DNA"/>
</dbReference>
<dbReference type="RefSeq" id="WP_151536776.1">
    <property type="nucleotide sequence ID" value="NZ_WBOS01000016.1"/>
</dbReference>
<evidence type="ECO:0000313" key="2">
    <source>
        <dbReference type="EMBL" id="KAB2329962.1"/>
    </source>
</evidence>
<proteinExistence type="predicted"/>
<keyword evidence="3" id="KW-1185">Reference proteome</keyword>
<reference evidence="2 3" key="1">
    <citation type="journal article" date="2016" name="Antonie Van Leeuwenhoek">
        <title>Bacillus depressus sp. nov., isolated from soil of a sunflower field.</title>
        <authorList>
            <person name="Wei X."/>
            <person name="Xin D."/>
            <person name="Xin Y."/>
            <person name="Zhang H."/>
            <person name="Wang T."/>
            <person name="Zhang J."/>
        </authorList>
    </citation>
    <scope>NUCLEOTIDE SEQUENCE [LARGE SCALE GENOMIC DNA]</scope>
    <source>
        <strain evidence="2 3">BZ1</strain>
    </source>
</reference>
<feature type="coiled-coil region" evidence="1">
    <location>
        <begin position="80"/>
        <end position="107"/>
    </location>
</feature>
<keyword evidence="1" id="KW-0175">Coiled coil</keyword>
<dbReference type="Proteomes" id="UP000481030">
    <property type="component" value="Unassembled WGS sequence"/>
</dbReference>
<comment type="caution">
    <text evidence="2">The sequence shown here is derived from an EMBL/GenBank/DDBJ whole genome shotgun (WGS) entry which is preliminary data.</text>
</comment>
<protein>
    <submittedName>
        <fullName evidence="2">Uncharacterized protein</fullName>
    </submittedName>
</protein>
<accession>A0A6L3UZU1</accession>
<organism evidence="2 3">
    <name type="scientific">Cytobacillus depressus</name>
    <dbReference type="NCBI Taxonomy" id="1602942"/>
    <lineage>
        <taxon>Bacteria</taxon>
        <taxon>Bacillati</taxon>
        <taxon>Bacillota</taxon>
        <taxon>Bacilli</taxon>
        <taxon>Bacillales</taxon>
        <taxon>Bacillaceae</taxon>
        <taxon>Cytobacillus</taxon>
    </lineage>
</organism>
<gene>
    <name evidence="2" type="ORF">F7731_21095</name>
</gene>
<evidence type="ECO:0000313" key="3">
    <source>
        <dbReference type="Proteomes" id="UP000481030"/>
    </source>
</evidence>
<name>A0A6L3UZU1_9BACI</name>
<evidence type="ECO:0000256" key="1">
    <source>
        <dbReference type="SAM" id="Coils"/>
    </source>
</evidence>